<feature type="domain" description="DUF7884" evidence="6">
    <location>
        <begin position="2"/>
        <end position="74"/>
    </location>
</feature>
<evidence type="ECO:0000313" key="8">
    <source>
        <dbReference type="Proteomes" id="UP000077603"/>
    </source>
</evidence>
<protein>
    <submittedName>
        <fullName evidence="7">SAM-dependent methyltransferase</fullName>
    </submittedName>
</protein>
<dbReference type="InterPro" id="IPR003333">
    <property type="entry name" value="CMAS"/>
</dbReference>
<dbReference type="eggNOG" id="COG2230">
    <property type="taxonomic scope" value="Bacteria"/>
</dbReference>
<dbReference type="AlphaFoldDB" id="A0A172Y2S1"/>
<dbReference type="STRING" id="588932.DA69_01220"/>
<dbReference type="Proteomes" id="UP000077603">
    <property type="component" value="Chromosome"/>
</dbReference>
<evidence type="ECO:0000256" key="2">
    <source>
        <dbReference type="ARBA" id="ARBA00022603"/>
    </source>
</evidence>
<dbReference type="CDD" id="cd02440">
    <property type="entry name" value="AdoMet_MTases"/>
    <property type="match status" value="1"/>
</dbReference>
<dbReference type="InterPro" id="IPR050723">
    <property type="entry name" value="CFA/CMAS"/>
</dbReference>
<dbReference type="InterPro" id="IPR029063">
    <property type="entry name" value="SAM-dependent_MTases_sf"/>
</dbReference>
<organism evidence="7 8">
    <name type="scientific">Brevundimonas naejangsanensis</name>
    <dbReference type="NCBI Taxonomy" id="588932"/>
    <lineage>
        <taxon>Bacteria</taxon>
        <taxon>Pseudomonadati</taxon>
        <taxon>Pseudomonadota</taxon>
        <taxon>Alphaproteobacteria</taxon>
        <taxon>Caulobacterales</taxon>
        <taxon>Caulobacteraceae</taxon>
        <taxon>Brevundimonas</taxon>
    </lineage>
</organism>
<evidence type="ECO:0000256" key="5">
    <source>
        <dbReference type="ARBA" id="ARBA00023098"/>
    </source>
</evidence>
<dbReference type="Pfam" id="PF25371">
    <property type="entry name" value="DUF7884"/>
    <property type="match status" value="1"/>
</dbReference>
<dbReference type="PANTHER" id="PTHR43667">
    <property type="entry name" value="CYCLOPROPANE-FATTY-ACYL-PHOSPHOLIPID SYNTHASE"/>
    <property type="match status" value="1"/>
</dbReference>
<keyword evidence="2 7" id="KW-0489">Methyltransferase</keyword>
<dbReference type="InterPro" id="IPR057206">
    <property type="entry name" value="DUF7884"/>
</dbReference>
<keyword evidence="4" id="KW-0949">S-adenosyl-L-methionine</keyword>
<gene>
    <name evidence="7" type="ORF">DA69_01220</name>
</gene>
<proteinExistence type="inferred from homology"/>
<sequence>MLQALLDRTFQTRAIRVRLPDGRELTAGPGEPELTAVLADMKAAVAIAANPDLALGECFMDGTFSIEGGSIYDFLRLTSSQLALRQRSPKLSWLQRIRRGAEQANDRLHARSNVHHHYDLTVDFYRLFLDEDLQYSCAFFETPDATLEEAQAAKKRRLIDKLLLEPGHAALDIGAGWGGLGLSMVERGARVTGVTLSTEQHRTANERAAALGVADRADFRLQDYRDLDQTFDRIISVGMFEHVGAPNYQEYFDTVARLLDDDGVAVIHAIGRNSPPNRTQPWIRKYIFPGGYIPALSEVLPAIEQAGLWVTDMEILRLHYAETLLHWRERFLARRGEALAMYDERFCRMWEFYLACSEVAFRELGHMVFQLQLSKKQTAVPLSRDYLCG</sequence>
<dbReference type="GO" id="GO:0032259">
    <property type="term" value="P:methylation"/>
    <property type="evidence" value="ECO:0007669"/>
    <property type="project" value="UniProtKB-KW"/>
</dbReference>
<dbReference type="RefSeq" id="WP_025977840.1">
    <property type="nucleotide sequence ID" value="NZ_CP015614.1"/>
</dbReference>
<evidence type="ECO:0000256" key="4">
    <source>
        <dbReference type="ARBA" id="ARBA00022691"/>
    </source>
</evidence>
<reference evidence="7 8" key="1">
    <citation type="journal article" date="2014" name="Genome Announc.">
        <title>Genome Sequence of a Promising Hydrogen-Producing Facultative Anaerobic Bacterium, Brevundimonas naejangsanensis Strain B1.</title>
        <authorList>
            <person name="Su H."/>
            <person name="Zhang T."/>
            <person name="Bao M."/>
            <person name="Jiang Y."/>
            <person name="Wang Y."/>
            <person name="Tan T."/>
        </authorList>
    </citation>
    <scope>NUCLEOTIDE SEQUENCE [LARGE SCALE GENOMIC DNA]</scope>
    <source>
        <strain evidence="7 8">B1</strain>
    </source>
</reference>
<dbReference type="Gene3D" id="3.40.50.150">
    <property type="entry name" value="Vaccinia Virus protein VP39"/>
    <property type="match status" value="1"/>
</dbReference>
<dbReference type="GO" id="GO:0008610">
    <property type="term" value="P:lipid biosynthetic process"/>
    <property type="evidence" value="ECO:0007669"/>
    <property type="project" value="InterPro"/>
</dbReference>
<keyword evidence="3 7" id="KW-0808">Transferase</keyword>
<name>A0A172Y2S1_9CAUL</name>
<evidence type="ECO:0000256" key="1">
    <source>
        <dbReference type="ARBA" id="ARBA00010815"/>
    </source>
</evidence>
<comment type="similarity">
    <text evidence="1">Belongs to the CFA/CMAS family.</text>
</comment>
<keyword evidence="8" id="KW-1185">Reference proteome</keyword>
<dbReference type="PIRSF" id="PIRSF003085">
    <property type="entry name" value="CMAS"/>
    <property type="match status" value="1"/>
</dbReference>
<evidence type="ECO:0000259" key="6">
    <source>
        <dbReference type="Pfam" id="PF25371"/>
    </source>
</evidence>
<dbReference type="GO" id="GO:0008168">
    <property type="term" value="F:methyltransferase activity"/>
    <property type="evidence" value="ECO:0007669"/>
    <property type="project" value="UniProtKB-KW"/>
</dbReference>
<accession>A0A172Y2S1</accession>
<dbReference type="EMBL" id="CP015614">
    <property type="protein sequence ID" value="ANF53509.1"/>
    <property type="molecule type" value="Genomic_DNA"/>
</dbReference>
<dbReference type="SUPFAM" id="SSF53335">
    <property type="entry name" value="S-adenosyl-L-methionine-dependent methyltransferases"/>
    <property type="match status" value="1"/>
</dbReference>
<keyword evidence="5" id="KW-0443">Lipid metabolism</keyword>
<dbReference type="Pfam" id="PF02353">
    <property type="entry name" value="CMAS"/>
    <property type="match status" value="1"/>
</dbReference>
<dbReference type="PANTHER" id="PTHR43667:SF1">
    <property type="entry name" value="CYCLOPROPANE-FATTY-ACYL-PHOSPHOLIPID SYNTHASE"/>
    <property type="match status" value="1"/>
</dbReference>
<dbReference type="KEGG" id="bne:DA69_01220"/>
<evidence type="ECO:0000313" key="7">
    <source>
        <dbReference type="EMBL" id="ANF53509.1"/>
    </source>
</evidence>
<evidence type="ECO:0000256" key="3">
    <source>
        <dbReference type="ARBA" id="ARBA00022679"/>
    </source>
</evidence>
<dbReference type="OrthoDB" id="9782855at2"/>